<dbReference type="EC" id="2.1.1.144" evidence="5"/>
<dbReference type="HAMAP" id="MF_00560">
    <property type="entry name" value="Tran_acon_Me_trans"/>
    <property type="match status" value="1"/>
</dbReference>
<dbReference type="PANTHER" id="PTHR43861:SF1">
    <property type="entry name" value="TRANS-ACONITATE 2-METHYLTRANSFERASE"/>
    <property type="match status" value="1"/>
</dbReference>
<evidence type="ECO:0000256" key="4">
    <source>
        <dbReference type="ARBA" id="ARBA00022691"/>
    </source>
</evidence>
<dbReference type="InterPro" id="IPR023149">
    <property type="entry name" value="Trans_acon_MeTrfase_C"/>
</dbReference>
<comment type="subcellular location">
    <subcellularLocation>
        <location evidence="5">Cytoplasm</location>
    </subcellularLocation>
</comment>
<comment type="catalytic activity">
    <reaction evidence="5">
        <text>trans-aconitate + S-adenosyl-L-methionine = (E)-3-(methoxycarbonyl)pent-2-enedioate + S-adenosyl-L-homocysteine</text>
        <dbReference type="Rhea" id="RHEA:14969"/>
        <dbReference type="ChEBI" id="CHEBI:15708"/>
        <dbReference type="ChEBI" id="CHEBI:57470"/>
        <dbReference type="ChEBI" id="CHEBI:57856"/>
        <dbReference type="ChEBI" id="CHEBI:59789"/>
        <dbReference type="EC" id="2.1.1.144"/>
    </reaction>
</comment>
<dbReference type="EMBL" id="PDCN02000002">
    <property type="protein sequence ID" value="PIB77287.1"/>
    <property type="molecule type" value="Genomic_DNA"/>
</dbReference>
<evidence type="ECO:0000256" key="5">
    <source>
        <dbReference type="HAMAP-Rule" id="MF_00560"/>
    </source>
</evidence>
<dbReference type="STRING" id="85968.GCA_900073015_01905"/>
<dbReference type="OrthoDB" id="9795085at2"/>
<keyword evidence="1 5" id="KW-0963">Cytoplasm</keyword>
<dbReference type="Proteomes" id="UP000230551">
    <property type="component" value="Unassembled WGS sequence"/>
</dbReference>
<evidence type="ECO:0000256" key="1">
    <source>
        <dbReference type="ARBA" id="ARBA00022490"/>
    </source>
</evidence>
<proteinExistence type="inferred from homology"/>
<organism evidence="6 7">
    <name type="scientific">Mycolicibacterium brumae</name>
    <dbReference type="NCBI Taxonomy" id="85968"/>
    <lineage>
        <taxon>Bacteria</taxon>
        <taxon>Bacillati</taxon>
        <taxon>Actinomycetota</taxon>
        <taxon>Actinomycetes</taxon>
        <taxon>Mycobacteriales</taxon>
        <taxon>Mycobacteriaceae</taxon>
        <taxon>Mycolicibacterium</taxon>
    </lineage>
</organism>
<dbReference type="GO" id="GO:0030798">
    <property type="term" value="F:trans-aconitate 2-methyltransferase activity"/>
    <property type="evidence" value="ECO:0007669"/>
    <property type="project" value="UniProtKB-UniRule"/>
</dbReference>
<dbReference type="GO" id="GO:0032259">
    <property type="term" value="P:methylation"/>
    <property type="evidence" value="ECO:0007669"/>
    <property type="project" value="UniProtKB-KW"/>
</dbReference>
<keyword evidence="3 5" id="KW-0808">Transferase</keyword>
<evidence type="ECO:0000256" key="3">
    <source>
        <dbReference type="ARBA" id="ARBA00022679"/>
    </source>
</evidence>
<reference evidence="6 7" key="1">
    <citation type="journal article" date="2017" name="Infect. Genet. Evol.">
        <title>The new phylogeny of the genus Mycobacterium: The old and the news.</title>
        <authorList>
            <person name="Tortoli E."/>
            <person name="Fedrizzi T."/>
            <person name="Meehan C.J."/>
            <person name="Trovato A."/>
            <person name="Grottola A."/>
            <person name="Giacobazzi E."/>
            <person name="Serpini G.F."/>
            <person name="Tagliazucchi S."/>
            <person name="Fabio A."/>
            <person name="Bettua C."/>
            <person name="Bertorelli R."/>
            <person name="Frascaro F."/>
            <person name="De Sanctis V."/>
            <person name="Pecorari M."/>
            <person name="Jousson O."/>
            <person name="Segata N."/>
            <person name="Cirillo D.M."/>
        </authorList>
    </citation>
    <scope>NUCLEOTIDE SEQUENCE [LARGE SCALE GENOMIC DNA]</scope>
    <source>
        <strain evidence="6 7">CIP1034565</strain>
    </source>
</reference>
<name>A0A2G5PG58_9MYCO</name>
<sequence length="255" mass="27856">MWNPDSYLAFADQRGRPFFDLLARVGATEPRRVVDLGCGPGNLTAALPRRWPDAAIEAIDSSPEMVAAARERGVDAQLGDVAQWRPAPDTDVVLANAVLQWIPGHTELLTRWAGELAPGSWLAMQVPGNFDAPSHRAVRTVAGYPEFADALRDMAFRTGEVVDTPAGYAAALTDAGCVADAWETTYIHELRGETPVLDWISGTALTDVRARLPEDAWAEFRRAIIPLLAEAYPARPDGTTFFPFRRVFVVAQVSE</sequence>
<dbReference type="SUPFAM" id="SSF53335">
    <property type="entry name" value="S-adenosyl-L-methionine-dependent methyltransferases"/>
    <property type="match status" value="1"/>
</dbReference>
<comment type="caution">
    <text evidence="6">The sequence shown here is derived from an EMBL/GenBank/DDBJ whole genome shotgun (WGS) entry which is preliminary data.</text>
</comment>
<dbReference type="Gene3D" id="1.10.150.290">
    <property type="entry name" value="S-adenosyl-L-methionine-dependent methyltransferases"/>
    <property type="match status" value="1"/>
</dbReference>
<dbReference type="CDD" id="cd02440">
    <property type="entry name" value="AdoMet_MTases"/>
    <property type="match status" value="1"/>
</dbReference>
<dbReference type="Gene3D" id="3.40.50.150">
    <property type="entry name" value="Vaccinia Virus protein VP39"/>
    <property type="match status" value="1"/>
</dbReference>
<dbReference type="PANTHER" id="PTHR43861">
    <property type="entry name" value="TRANS-ACONITATE 2-METHYLTRANSFERASE-RELATED"/>
    <property type="match status" value="1"/>
</dbReference>
<evidence type="ECO:0000313" key="7">
    <source>
        <dbReference type="Proteomes" id="UP000230551"/>
    </source>
</evidence>
<dbReference type="RefSeq" id="WP_090588766.1">
    <property type="nucleotide sequence ID" value="NZ_CP104302.1"/>
</dbReference>
<evidence type="ECO:0000256" key="2">
    <source>
        <dbReference type="ARBA" id="ARBA00022603"/>
    </source>
</evidence>
<evidence type="ECO:0000313" key="6">
    <source>
        <dbReference type="EMBL" id="PIB77287.1"/>
    </source>
</evidence>
<keyword evidence="2 5" id="KW-0489">Methyltransferase</keyword>
<dbReference type="Pfam" id="PF13489">
    <property type="entry name" value="Methyltransf_23"/>
    <property type="match status" value="1"/>
</dbReference>
<dbReference type="InterPro" id="IPR029063">
    <property type="entry name" value="SAM-dependent_MTases_sf"/>
</dbReference>
<keyword evidence="7" id="KW-1185">Reference proteome</keyword>
<dbReference type="InterPro" id="IPR023506">
    <property type="entry name" value="Trans-aconitate_MeTrfase"/>
</dbReference>
<gene>
    <name evidence="5" type="primary">tam</name>
    <name evidence="6" type="ORF">CQY22_002270</name>
</gene>
<dbReference type="GO" id="GO:0005737">
    <property type="term" value="C:cytoplasm"/>
    <property type="evidence" value="ECO:0007669"/>
    <property type="project" value="UniProtKB-SubCell"/>
</dbReference>
<comment type="function">
    <text evidence="5">Catalyzes the S-adenosylmethionine monomethyl esterification of trans-aconitate.</text>
</comment>
<accession>A0A2G5PG58</accession>
<protein>
    <recommendedName>
        <fullName evidence="5">Trans-aconitate 2-methyltransferase</fullName>
        <ecNumber evidence="5">2.1.1.144</ecNumber>
    </recommendedName>
</protein>
<dbReference type="AlphaFoldDB" id="A0A2G5PG58"/>
<comment type="similarity">
    <text evidence="5">Belongs to the methyltransferase superfamily. Tam family.</text>
</comment>
<dbReference type="NCBIfam" id="NF010703">
    <property type="entry name" value="PRK14103.1"/>
    <property type="match status" value="1"/>
</dbReference>
<keyword evidence="4 5" id="KW-0949">S-adenosyl-L-methionine</keyword>